<gene>
    <name evidence="13" type="ORF">EDD52_101205</name>
</gene>
<dbReference type="InterPro" id="IPR036683">
    <property type="entry name" value="CO_DH_flav_C_dom_sf"/>
</dbReference>
<evidence type="ECO:0000256" key="2">
    <source>
        <dbReference type="ARBA" id="ARBA00001974"/>
    </source>
</evidence>
<feature type="domain" description="2Fe-2S ferredoxin-type" evidence="11">
    <location>
        <begin position="4"/>
        <end position="92"/>
    </location>
</feature>
<dbReference type="InterPro" id="IPR046867">
    <property type="entry name" value="AldOxase/xan_DH_MoCoBD2"/>
</dbReference>
<sequence length="1517" mass="165144">MTSNSVSFFLNGQRQIVHDPSPRLLLIDFLRSPEIGLAGPKKPCGQGGCGGCTVILSRWNGDGDQPEHRAINSCLRPVCALDGLSVTTIEGTGGVARGRPERPAHAQVFSRMAPQSPLQTPHIQKEMAEARAHHENLRRAAGTEARNQAEGVAPAAEARVPQDKAETSGMNPVAYRLAANNGSQCGYCSVGFVMNMSEFIANNPKATKREIEQAFDGNLCRCTGYRPILTGMKSFASDWTEADARNRMKCKLDSDAGLQRPLRSVNIPFPSAAKAPARPVDVKAEGKRWTTPADLAGLIDVMRMAGKGPMRLVHANTSFGIYKDEYVTAADYLDIREIAELNAPPHVTPEAIRLSAGTTYSDLIAFLEGEMTKQGLTVEKKGETFFDTSSALGVLHHMAMRTAGRIVRNAATIGGNLMLVLHHIEEAEPFPSDLATAMVGVGADVEFIDIRRGNDAEVMPLQQLVKACRDDPDLAASLVLLAFILPKKHAVRGYYPHKVALREVNSHSLVNATTHLGPDGAAPVLVFGGIAPYPWRARQTEALIAETGLSLAAIPKITTCLETEVLVQLEMWAERMEGLPSEGISDRYKAQLAVSFLYKSIIAALISHGRSVPSDLSSAAEMSWGRWPVSDGHQSWKSRSFEQPVGEPFIKGRAMEQASGQIHYAHELPVPPNTAYASLVQSQRALSRFAFTCPGVRRKVKVADLRDHLRDKFPDFVDIMTSDDFGPGQINLQGMGSDQPIFAEEEVSYIGQTIALIAAKHAQAAEDIAAHVEAECIHYEATQVPADAPDWWHHPVLSLEQAIAVGSIYPDWPSQASFISHIWRITRPGSKLDWVNSDEDPLDRTPLDEEMTLDGVPCRLVGQTQQVGGQIHFYMEPQAAIAEPVDSHQMVLRPSSQSPMEMHQTAAMATGMHYNRIDVQIPPVGGGFGGKTEQARFVTGAAAKAADAIRRPVKLALTREQDTAMIGKRHGYYGQTRVAIDKGELDPEDRGLLRGFVTRLWGDGGAFYDCSFIVSNCIQTRIDNAYRIPNFQSQIDVCRTNTAPSTAFRSFGDIQGKLIVESAIEDAAYAVGMTGEEVRAKNLYQRGDVTPFGQALSFCYIREVWDYLKTQCDYAAKLKAVEDFNAANKWRKRGIAMMPVKYGSGYNLTMLEQATAMLSIYQADGTVIIHQGGVEMGQGLLTQVRQIASYVLNIPQDMIIVEAAKTSVIPNPISTGGSTGTAYNGEAVKQLCGQMRDRLLGFAQDMRTEHGDEWCTAQGIDYWNHGAEGWQACSGDGVHLVWQKIVALAHTNRIGLTATFTAPIRGGEVSMPNVTYKPHDQQPHIPGYTVDPDANGGGFDNFVGFTYSAAVSVVEVDVLTGESKVISSDIAYDMGWSLNPAIDIGQVEGAFVQGIGLVLSEKLAFQQTGDEAGRLNTLNTWRYKVPATTSIPLKMNVHLFPRDLAEVPPSPTDGVLSSKEVGEPPLVLATSVFLALRNAVRASRVERGLPWAFNLDAPATVDAVRDACELDLTQLNG</sequence>
<dbReference type="SMART" id="SM01092">
    <property type="entry name" value="CO_deh_flav_C"/>
    <property type="match status" value="1"/>
</dbReference>
<dbReference type="Gene3D" id="3.90.1170.50">
    <property type="entry name" value="Aldehyde oxidase/xanthine dehydrogenase, a/b hammerhead"/>
    <property type="match status" value="1"/>
</dbReference>
<reference evidence="13 14" key="1">
    <citation type="submission" date="2019-03" db="EMBL/GenBank/DDBJ databases">
        <title>Genomic Encyclopedia of Type Strains, Phase IV (KMG-IV): sequencing the most valuable type-strain genomes for metagenomic binning, comparative biology and taxonomic classification.</title>
        <authorList>
            <person name="Goeker M."/>
        </authorList>
    </citation>
    <scope>NUCLEOTIDE SEQUENCE [LARGE SCALE GENOMIC DNA]</scope>
    <source>
        <strain evidence="13 14">DSM 104836</strain>
    </source>
</reference>
<dbReference type="InterPro" id="IPR016208">
    <property type="entry name" value="Ald_Oxase/xanthine_DH-like"/>
</dbReference>
<dbReference type="SUPFAM" id="SSF56176">
    <property type="entry name" value="FAD-binding/transporter-associated domain-like"/>
    <property type="match status" value="1"/>
</dbReference>
<evidence type="ECO:0000256" key="1">
    <source>
        <dbReference type="ARBA" id="ARBA00001924"/>
    </source>
</evidence>
<evidence type="ECO:0000313" key="13">
    <source>
        <dbReference type="EMBL" id="TCS67114.1"/>
    </source>
</evidence>
<dbReference type="SUPFAM" id="SSF47741">
    <property type="entry name" value="CO dehydrogenase ISP C-domain like"/>
    <property type="match status" value="1"/>
</dbReference>
<dbReference type="OrthoDB" id="9758509at2"/>
<dbReference type="PROSITE" id="PS51387">
    <property type="entry name" value="FAD_PCMH"/>
    <property type="match status" value="1"/>
</dbReference>
<comment type="cofactor">
    <cofactor evidence="2">
        <name>FAD</name>
        <dbReference type="ChEBI" id="CHEBI:57692"/>
    </cofactor>
</comment>
<dbReference type="Pfam" id="PF01315">
    <property type="entry name" value="Ald_Xan_dh_C"/>
    <property type="match status" value="1"/>
</dbReference>
<dbReference type="SUPFAM" id="SSF54665">
    <property type="entry name" value="CO dehydrogenase molybdoprotein N-domain-like"/>
    <property type="match status" value="1"/>
</dbReference>
<dbReference type="GO" id="GO:0005506">
    <property type="term" value="F:iron ion binding"/>
    <property type="evidence" value="ECO:0007669"/>
    <property type="project" value="InterPro"/>
</dbReference>
<dbReference type="PANTHER" id="PTHR11908:SF132">
    <property type="entry name" value="ALDEHYDE OXIDASE 1-RELATED"/>
    <property type="match status" value="1"/>
</dbReference>
<dbReference type="InterPro" id="IPR000674">
    <property type="entry name" value="Ald_Oxase/Xan_DH_a/b"/>
</dbReference>
<keyword evidence="4" id="KW-0500">Molybdenum</keyword>
<comment type="cofactor">
    <cofactor evidence="1">
        <name>Mo-molybdopterin</name>
        <dbReference type="ChEBI" id="CHEBI:71302"/>
    </cofactor>
</comment>
<dbReference type="InterPro" id="IPR012675">
    <property type="entry name" value="Beta-grasp_dom_sf"/>
</dbReference>
<dbReference type="Pfam" id="PF01799">
    <property type="entry name" value="Fer2_2"/>
    <property type="match status" value="1"/>
</dbReference>
<comment type="similarity">
    <text evidence="3">Belongs to the xanthine dehydrogenase family.</text>
</comment>
<dbReference type="PIRSF" id="PIRSF000127">
    <property type="entry name" value="Xanthine_DH"/>
    <property type="match status" value="1"/>
</dbReference>
<dbReference type="InterPro" id="IPR036856">
    <property type="entry name" value="Ald_Oxase/Xan_DH_a/b_sf"/>
</dbReference>
<organism evidence="13 14">
    <name type="scientific">Primorskyibacter sedentarius</name>
    <dbReference type="NCBI Taxonomy" id="745311"/>
    <lineage>
        <taxon>Bacteria</taxon>
        <taxon>Pseudomonadati</taxon>
        <taxon>Pseudomonadota</taxon>
        <taxon>Alphaproteobacteria</taxon>
        <taxon>Rhodobacterales</taxon>
        <taxon>Roseobacteraceae</taxon>
        <taxon>Primorskyibacter</taxon>
    </lineage>
</organism>
<dbReference type="InterPro" id="IPR036318">
    <property type="entry name" value="FAD-bd_PCMH-like_sf"/>
</dbReference>
<dbReference type="InterPro" id="IPR037165">
    <property type="entry name" value="AldOxase/xan_DH_Mopterin-bd_sf"/>
</dbReference>
<keyword evidence="14" id="KW-1185">Reference proteome</keyword>
<dbReference type="InterPro" id="IPR036884">
    <property type="entry name" value="2Fe-2S-bd_dom_sf"/>
</dbReference>
<dbReference type="GO" id="GO:0016491">
    <property type="term" value="F:oxidoreductase activity"/>
    <property type="evidence" value="ECO:0007669"/>
    <property type="project" value="UniProtKB-KW"/>
</dbReference>
<dbReference type="InterPro" id="IPR036010">
    <property type="entry name" value="2Fe-2S_ferredoxin-like_sf"/>
</dbReference>
<keyword evidence="5" id="KW-0285">Flavoprotein</keyword>
<dbReference type="SUPFAM" id="SSF55447">
    <property type="entry name" value="CO dehydrogenase flavoprotein C-terminal domain-like"/>
    <property type="match status" value="1"/>
</dbReference>
<dbReference type="Gene3D" id="3.30.390.50">
    <property type="entry name" value="CO dehydrogenase flavoprotein, C-terminal domain"/>
    <property type="match status" value="1"/>
</dbReference>
<evidence type="ECO:0000313" key="14">
    <source>
        <dbReference type="Proteomes" id="UP000295696"/>
    </source>
</evidence>
<dbReference type="Gene3D" id="1.10.150.120">
    <property type="entry name" value="[2Fe-2S]-binding domain"/>
    <property type="match status" value="1"/>
</dbReference>
<proteinExistence type="inferred from homology"/>
<feature type="region of interest" description="Disordered" evidence="10">
    <location>
        <begin position="144"/>
        <end position="165"/>
    </location>
</feature>
<keyword evidence="8" id="KW-0560">Oxidoreductase</keyword>
<dbReference type="Proteomes" id="UP000295696">
    <property type="component" value="Unassembled WGS sequence"/>
</dbReference>
<evidence type="ECO:0000256" key="3">
    <source>
        <dbReference type="ARBA" id="ARBA00006849"/>
    </source>
</evidence>
<keyword evidence="6" id="KW-0479">Metal-binding</keyword>
<evidence type="ECO:0000256" key="8">
    <source>
        <dbReference type="ARBA" id="ARBA00023002"/>
    </source>
</evidence>
<dbReference type="InterPro" id="IPR008274">
    <property type="entry name" value="AldOxase/xan_DH_MoCoBD1"/>
</dbReference>
<dbReference type="InterPro" id="IPR016169">
    <property type="entry name" value="FAD-bd_PCMH_sub2"/>
</dbReference>
<evidence type="ECO:0000259" key="11">
    <source>
        <dbReference type="PROSITE" id="PS51085"/>
    </source>
</evidence>
<protein>
    <submittedName>
        <fullName evidence="13">Xanthine dehydrogenase/oxidase</fullName>
    </submittedName>
</protein>
<dbReference type="RefSeq" id="WP_132241161.1">
    <property type="nucleotide sequence ID" value="NZ_SLZU01000001.1"/>
</dbReference>
<evidence type="ECO:0000256" key="6">
    <source>
        <dbReference type="ARBA" id="ARBA00022723"/>
    </source>
</evidence>
<dbReference type="InterPro" id="IPR005107">
    <property type="entry name" value="CO_DH_flav_C"/>
</dbReference>
<dbReference type="GO" id="GO:0071949">
    <property type="term" value="F:FAD binding"/>
    <property type="evidence" value="ECO:0007669"/>
    <property type="project" value="InterPro"/>
</dbReference>
<keyword evidence="9" id="KW-0408">Iron</keyword>
<dbReference type="Gene3D" id="3.30.365.10">
    <property type="entry name" value="Aldehyde oxidase/xanthine dehydrogenase, molybdopterin binding domain"/>
    <property type="match status" value="4"/>
</dbReference>
<dbReference type="PROSITE" id="PS00197">
    <property type="entry name" value="2FE2S_FER_1"/>
    <property type="match status" value="1"/>
</dbReference>
<dbReference type="GO" id="GO:0051537">
    <property type="term" value="F:2 iron, 2 sulfur cluster binding"/>
    <property type="evidence" value="ECO:0007669"/>
    <property type="project" value="InterPro"/>
</dbReference>
<name>A0A4R3JN83_9RHOB</name>
<dbReference type="SUPFAM" id="SSF56003">
    <property type="entry name" value="Molybdenum cofactor-binding domain"/>
    <property type="match status" value="1"/>
</dbReference>
<dbReference type="InterPro" id="IPR001041">
    <property type="entry name" value="2Fe-2S_ferredoxin-type"/>
</dbReference>
<dbReference type="Pfam" id="PF20256">
    <property type="entry name" value="MoCoBD_2"/>
    <property type="match status" value="1"/>
</dbReference>
<dbReference type="Pfam" id="PF00941">
    <property type="entry name" value="FAD_binding_5"/>
    <property type="match status" value="1"/>
</dbReference>
<evidence type="ECO:0000256" key="7">
    <source>
        <dbReference type="ARBA" id="ARBA00022827"/>
    </source>
</evidence>
<dbReference type="Pfam" id="PF02738">
    <property type="entry name" value="MoCoBD_1"/>
    <property type="match status" value="1"/>
</dbReference>
<keyword evidence="7" id="KW-0274">FAD</keyword>
<dbReference type="PROSITE" id="PS51085">
    <property type="entry name" value="2FE2S_FER_2"/>
    <property type="match status" value="1"/>
</dbReference>
<evidence type="ECO:0000256" key="10">
    <source>
        <dbReference type="SAM" id="MobiDB-lite"/>
    </source>
</evidence>
<accession>A0A4R3JN83</accession>
<feature type="domain" description="FAD-binding PCMH-type" evidence="12">
    <location>
        <begin position="282"/>
        <end position="490"/>
    </location>
</feature>
<dbReference type="EMBL" id="SLZU01000001">
    <property type="protein sequence ID" value="TCS67114.1"/>
    <property type="molecule type" value="Genomic_DNA"/>
</dbReference>
<dbReference type="PANTHER" id="PTHR11908">
    <property type="entry name" value="XANTHINE DEHYDROGENASE"/>
    <property type="match status" value="1"/>
</dbReference>
<dbReference type="InterPro" id="IPR016166">
    <property type="entry name" value="FAD-bd_PCMH"/>
</dbReference>
<evidence type="ECO:0000256" key="4">
    <source>
        <dbReference type="ARBA" id="ARBA00022505"/>
    </source>
</evidence>
<evidence type="ECO:0000256" key="9">
    <source>
        <dbReference type="ARBA" id="ARBA00023004"/>
    </source>
</evidence>
<evidence type="ECO:0000256" key="5">
    <source>
        <dbReference type="ARBA" id="ARBA00022630"/>
    </source>
</evidence>
<dbReference type="Gene3D" id="3.30.465.10">
    <property type="match status" value="1"/>
</dbReference>
<comment type="caution">
    <text evidence="13">The sequence shown here is derived from an EMBL/GenBank/DDBJ whole genome shotgun (WGS) entry which is preliminary data.</text>
</comment>
<dbReference type="InterPro" id="IPR002346">
    <property type="entry name" value="Mopterin_DH_FAD-bd"/>
</dbReference>
<evidence type="ECO:0000259" key="12">
    <source>
        <dbReference type="PROSITE" id="PS51387"/>
    </source>
</evidence>
<dbReference type="InterPro" id="IPR006058">
    <property type="entry name" value="2Fe2S_fd_BS"/>
</dbReference>
<dbReference type="Gene3D" id="3.10.20.30">
    <property type="match status" value="1"/>
</dbReference>
<dbReference type="InterPro" id="IPR002888">
    <property type="entry name" value="2Fe-2S-bd"/>
</dbReference>
<dbReference type="SMART" id="SM01008">
    <property type="entry name" value="Ald_Xan_dh_C"/>
    <property type="match status" value="1"/>
</dbReference>
<dbReference type="SUPFAM" id="SSF54292">
    <property type="entry name" value="2Fe-2S ferredoxin-like"/>
    <property type="match status" value="1"/>
</dbReference>